<dbReference type="InterPro" id="IPR014284">
    <property type="entry name" value="RNA_pol_sigma-70_dom"/>
</dbReference>
<evidence type="ECO:0000259" key="7">
    <source>
        <dbReference type="Pfam" id="PF08281"/>
    </source>
</evidence>
<dbReference type="InterPro" id="IPR013249">
    <property type="entry name" value="RNA_pol_sigma70_r4_t2"/>
</dbReference>
<proteinExistence type="inferred from homology"/>
<dbReference type="GO" id="GO:0016987">
    <property type="term" value="F:sigma factor activity"/>
    <property type="evidence" value="ECO:0007669"/>
    <property type="project" value="UniProtKB-KW"/>
</dbReference>
<dbReference type="InterPro" id="IPR013325">
    <property type="entry name" value="RNA_pol_sigma_r2"/>
</dbReference>
<name>A0A1G6ILE7_9ACTN</name>
<evidence type="ECO:0000313" key="8">
    <source>
        <dbReference type="EMBL" id="SDC06825.1"/>
    </source>
</evidence>
<dbReference type="GO" id="GO:0003677">
    <property type="term" value="F:DNA binding"/>
    <property type="evidence" value="ECO:0007669"/>
    <property type="project" value="UniProtKB-KW"/>
</dbReference>
<accession>A0A1G6ILE7</accession>
<dbReference type="SUPFAM" id="SSF88659">
    <property type="entry name" value="Sigma3 and sigma4 domains of RNA polymerase sigma factors"/>
    <property type="match status" value="1"/>
</dbReference>
<keyword evidence="5" id="KW-0804">Transcription</keyword>
<evidence type="ECO:0000313" key="9">
    <source>
        <dbReference type="Proteomes" id="UP000199034"/>
    </source>
</evidence>
<evidence type="ECO:0000256" key="1">
    <source>
        <dbReference type="ARBA" id="ARBA00010641"/>
    </source>
</evidence>
<evidence type="ECO:0000256" key="5">
    <source>
        <dbReference type="ARBA" id="ARBA00023163"/>
    </source>
</evidence>
<evidence type="ECO:0000259" key="6">
    <source>
        <dbReference type="Pfam" id="PF04542"/>
    </source>
</evidence>
<dbReference type="NCBIfam" id="TIGR02937">
    <property type="entry name" value="sigma70-ECF"/>
    <property type="match status" value="1"/>
</dbReference>
<dbReference type="Gene3D" id="1.10.1740.10">
    <property type="match status" value="1"/>
</dbReference>
<keyword evidence="3" id="KW-0731">Sigma factor</keyword>
<dbReference type="CDD" id="cd06171">
    <property type="entry name" value="Sigma70_r4"/>
    <property type="match status" value="1"/>
</dbReference>
<dbReference type="InterPro" id="IPR036388">
    <property type="entry name" value="WH-like_DNA-bd_sf"/>
</dbReference>
<sequence>MTDFESWLVAREPTLQRLAHLLTGDVHTAQDLVQTSLAKLYLAWDRLADRDNVDAYARRILVNEHRSAWRRPWRRREVLTEEIPDSGSAAEEYDGRREAVWRFVATLPPRQRAVIVLRYYEQLTEAETADVLGISVGTVKSQASRALASLRTHLPEELA</sequence>
<feature type="domain" description="RNA polymerase sigma factor 70 region 4 type 2" evidence="7">
    <location>
        <begin position="98"/>
        <end position="150"/>
    </location>
</feature>
<dbReference type="NCBIfam" id="TIGR02983">
    <property type="entry name" value="SigE-fam_strep"/>
    <property type="match status" value="1"/>
</dbReference>
<dbReference type="InterPro" id="IPR013324">
    <property type="entry name" value="RNA_pol_sigma_r3/r4-like"/>
</dbReference>
<dbReference type="Proteomes" id="UP000199034">
    <property type="component" value="Unassembled WGS sequence"/>
</dbReference>
<dbReference type="InterPro" id="IPR039425">
    <property type="entry name" value="RNA_pol_sigma-70-like"/>
</dbReference>
<dbReference type="Gene3D" id="1.10.10.10">
    <property type="entry name" value="Winged helix-like DNA-binding domain superfamily/Winged helix DNA-binding domain"/>
    <property type="match status" value="1"/>
</dbReference>
<dbReference type="STRING" id="1045774.SAMN05421872_101208"/>
<reference evidence="8 9" key="1">
    <citation type="submission" date="2016-10" db="EMBL/GenBank/DDBJ databases">
        <authorList>
            <person name="de Groot N.N."/>
        </authorList>
    </citation>
    <scope>NUCLEOTIDE SEQUENCE [LARGE SCALE GENOMIC DNA]</scope>
    <source>
        <strain evidence="8 9">CGMCC 4.6858</strain>
    </source>
</reference>
<dbReference type="RefSeq" id="WP_244509200.1">
    <property type="nucleotide sequence ID" value="NZ_FMZM01000001.1"/>
</dbReference>
<dbReference type="InterPro" id="IPR007627">
    <property type="entry name" value="RNA_pol_sigma70_r2"/>
</dbReference>
<gene>
    <name evidence="8" type="ORF">SAMN05421872_101208</name>
</gene>
<evidence type="ECO:0000256" key="2">
    <source>
        <dbReference type="ARBA" id="ARBA00023015"/>
    </source>
</evidence>
<protein>
    <submittedName>
        <fullName evidence="8">RNA polymerase sigma-70 factor, sigma-E family</fullName>
    </submittedName>
</protein>
<dbReference type="Pfam" id="PF04542">
    <property type="entry name" value="Sigma70_r2"/>
    <property type="match status" value="1"/>
</dbReference>
<dbReference type="SUPFAM" id="SSF88946">
    <property type="entry name" value="Sigma2 domain of RNA polymerase sigma factors"/>
    <property type="match status" value="1"/>
</dbReference>
<feature type="domain" description="RNA polymerase sigma-70 region 2" evidence="6">
    <location>
        <begin position="12"/>
        <end position="74"/>
    </location>
</feature>
<organism evidence="8 9">
    <name type="scientific">Nocardioides lianchengensis</name>
    <dbReference type="NCBI Taxonomy" id="1045774"/>
    <lineage>
        <taxon>Bacteria</taxon>
        <taxon>Bacillati</taxon>
        <taxon>Actinomycetota</taxon>
        <taxon>Actinomycetes</taxon>
        <taxon>Propionibacteriales</taxon>
        <taxon>Nocardioidaceae</taxon>
        <taxon>Nocardioides</taxon>
    </lineage>
</organism>
<keyword evidence="4" id="KW-0238">DNA-binding</keyword>
<dbReference type="PANTHER" id="PTHR43133:SF50">
    <property type="entry name" value="ECF RNA POLYMERASE SIGMA FACTOR SIGM"/>
    <property type="match status" value="1"/>
</dbReference>
<keyword evidence="2" id="KW-0805">Transcription regulation</keyword>
<keyword evidence="9" id="KW-1185">Reference proteome</keyword>
<evidence type="ECO:0000256" key="3">
    <source>
        <dbReference type="ARBA" id="ARBA00023082"/>
    </source>
</evidence>
<dbReference type="GO" id="GO:0006352">
    <property type="term" value="P:DNA-templated transcription initiation"/>
    <property type="evidence" value="ECO:0007669"/>
    <property type="project" value="InterPro"/>
</dbReference>
<dbReference type="AlphaFoldDB" id="A0A1G6ILE7"/>
<evidence type="ECO:0000256" key="4">
    <source>
        <dbReference type="ARBA" id="ARBA00023125"/>
    </source>
</evidence>
<dbReference type="Pfam" id="PF08281">
    <property type="entry name" value="Sigma70_r4_2"/>
    <property type="match status" value="1"/>
</dbReference>
<comment type="similarity">
    <text evidence="1">Belongs to the sigma-70 factor family. ECF subfamily.</text>
</comment>
<dbReference type="PANTHER" id="PTHR43133">
    <property type="entry name" value="RNA POLYMERASE ECF-TYPE SIGMA FACTO"/>
    <property type="match status" value="1"/>
</dbReference>
<dbReference type="EMBL" id="FMZM01000001">
    <property type="protein sequence ID" value="SDC06825.1"/>
    <property type="molecule type" value="Genomic_DNA"/>
</dbReference>
<dbReference type="InterPro" id="IPR014325">
    <property type="entry name" value="RNA_pol_sigma-E_actinobac"/>
</dbReference>